<dbReference type="InterPro" id="IPR052044">
    <property type="entry name" value="PKS_Associated_Protein"/>
</dbReference>
<dbReference type="AlphaFoldDB" id="A0A7S8EC83"/>
<dbReference type="InterPro" id="IPR014710">
    <property type="entry name" value="RmlC-like_jellyroll"/>
</dbReference>
<reference evidence="2 3" key="1">
    <citation type="submission" date="2020-02" db="EMBL/GenBank/DDBJ databases">
        <authorList>
            <person name="Zheng R.K."/>
            <person name="Sun C.M."/>
        </authorList>
    </citation>
    <scope>NUCLEOTIDE SEQUENCE [LARGE SCALE GENOMIC DNA]</scope>
    <source>
        <strain evidence="3">rifampicinis</strain>
    </source>
</reference>
<dbReference type="InterPro" id="IPR011051">
    <property type="entry name" value="RmlC_Cupin_sf"/>
</dbReference>
<evidence type="ECO:0000313" key="3">
    <source>
        <dbReference type="Proteomes" id="UP000594468"/>
    </source>
</evidence>
<dbReference type="InterPro" id="IPR013096">
    <property type="entry name" value="Cupin_2"/>
</dbReference>
<evidence type="ECO:0000259" key="1">
    <source>
        <dbReference type="Pfam" id="PF07883"/>
    </source>
</evidence>
<sequence>MVDKINLAQKFTLFDDQWTPRIVGELNDLHIKVAKIEGAFIWHKHDDSDELFLVTQGTLLMHLRDKTVEVNPGEIIVIPAGVEHKPEALSECQIVMFERKGTLNTGDAVDNERTKTELEWI</sequence>
<evidence type="ECO:0000313" key="2">
    <source>
        <dbReference type="EMBL" id="QPC84305.1"/>
    </source>
</evidence>
<accession>A0A7S8EC83</accession>
<dbReference type="RefSeq" id="WP_195172368.1">
    <property type="nucleotide sequence ID" value="NZ_CP062983.1"/>
</dbReference>
<dbReference type="Proteomes" id="UP000594468">
    <property type="component" value="Chromosome"/>
</dbReference>
<proteinExistence type="predicted"/>
<dbReference type="SUPFAM" id="SSF51182">
    <property type="entry name" value="RmlC-like cupins"/>
    <property type="match status" value="1"/>
</dbReference>
<protein>
    <submittedName>
        <fullName evidence="2">Cupin domain-containing protein</fullName>
    </submittedName>
</protein>
<dbReference type="Gene3D" id="2.60.120.10">
    <property type="entry name" value="Jelly Rolls"/>
    <property type="match status" value="1"/>
</dbReference>
<dbReference type="PANTHER" id="PTHR36114:SF1">
    <property type="entry name" value="16.7 KDA PROTEIN IN WHIE LOCUS"/>
    <property type="match status" value="1"/>
</dbReference>
<gene>
    <name evidence="2" type="ORF">G4Y79_08000</name>
</gene>
<organism evidence="2 3">
    <name type="scientific">Phototrophicus methaneseepsis</name>
    <dbReference type="NCBI Taxonomy" id="2710758"/>
    <lineage>
        <taxon>Bacteria</taxon>
        <taxon>Bacillati</taxon>
        <taxon>Chloroflexota</taxon>
        <taxon>Candidatus Thermofontia</taxon>
        <taxon>Phototrophicales</taxon>
        <taxon>Phototrophicaceae</taxon>
        <taxon>Phototrophicus</taxon>
    </lineage>
</organism>
<feature type="domain" description="Cupin type-2" evidence="1">
    <location>
        <begin position="37"/>
        <end position="93"/>
    </location>
</feature>
<dbReference type="KEGG" id="pmet:G4Y79_08000"/>
<keyword evidence="3" id="KW-1185">Reference proteome</keyword>
<dbReference type="CDD" id="cd02226">
    <property type="entry name" value="cupin_YdbB-like"/>
    <property type="match status" value="1"/>
</dbReference>
<dbReference type="EMBL" id="CP062983">
    <property type="protein sequence ID" value="QPC84305.1"/>
    <property type="molecule type" value="Genomic_DNA"/>
</dbReference>
<name>A0A7S8EC83_9CHLR</name>
<dbReference type="Pfam" id="PF07883">
    <property type="entry name" value="Cupin_2"/>
    <property type="match status" value="1"/>
</dbReference>
<dbReference type="PANTHER" id="PTHR36114">
    <property type="entry name" value="16.7 KDA PROTEIN IN WHIE LOCUS"/>
    <property type="match status" value="1"/>
</dbReference>